<feature type="region of interest" description="Disordered" evidence="1">
    <location>
        <begin position="1"/>
        <end position="85"/>
    </location>
</feature>
<evidence type="ECO:0000256" key="1">
    <source>
        <dbReference type="SAM" id="MobiDB-lite"/>
    </source>
</evidence>
<dbReference type="Proteomes" id="UP000371041">
    <property type="component" value="Chromosome"/>
</dbReference>
<keyword evidence="2" id="KW-1133">Transmembrane helix</keyword>
<evidence type="ECO:0000256" key="2">
    <source>
        <dbReference type="SAM" id="Phobius"/>
    </source>
</evidence>
<dbReference type="AlphaFoldDB" id="A0A5Q3Q5A8"/>
<name>A0A5Q3Q5A8_9PSEU</name>
<dbReference type="KEGG" id="sace:GIY23_09885"/>
<keyword evidence="2" id="KW-0812">Transmembrane</keyword>
<proteinExistence type="predicted"/>
<evidence type="ECO:0000313" key="3">
    <source>
        <dbReference type="EMBL" id="QGK69788.1"/>
    </source>
</evidence>
<feature type="transmembrane region" description="Helical" evidence="2">
    <location>
        <begin position="90"/>
        <end position="111"/>
    </location>
</feature>
<dbReference type="EMBL" id="CP045929">
    <property type="protein sequence ID" value="QGK69788.1"/>
    <property type="molecule type" value="Genomic_DNA"/>
</dbReference>
<gene>
    <name evidence="3" type="ORF">GIY23_09885</name>
</gene>
<keyword evidence="2" id="KW-0472">Membrane</keyword>
<sequence>MTDPPSRPEREGGDRPVTGAPAKAPQQQPAWYGNQASGLDDNERSAPPESGPQFPVAPGWSGVTGRNGPDQAPEDYLREPPGPVRRTGRVLAVGVLLLVLGALGAGVWYALNRGPGDPQPVARTVAHHLNADETASVESLLCTAERPTLQGQLRELARGRFDLRVAGTEGDGRVATARVSGTFELDGTSYPVDQTIGFVAENGSWKLCRLLE</sequence>
<evidence type="ECO:0000313" key="4">
    <source>
        <dbReference type="Proteomes" id="UP000371041"/>
    </source>
</evidence>
<evidence type="ECO:0008006" key="5">
    <source>
        <dbReference type="Google" id="ProtNLM"/>
    </source>
</evidence>
<organism evidence="3 4">
    <name type="scientific">Allosaccharopolyspora coralli</name>
    <dbReference type="NCBI Taxonomy" id="2665642"/>
    <lineage>
        <taxon>Bacteria</taxon>
        <taxon>Bacillati</taxon>
        <taxon>Actinomycetota</taxon>
        <taxon>Actinomycetes</taxon>
        <taxon>Pseudonocardiales</taxon>
        <taxon>Pseudonocardiaceae</taxon>
        <taxon>Allosaccharopolyspora</taxon>
    </lineage>
</organism>
<protein>
    <recommendedName>
        <fullName evidence="5">DUF4878 domain-containing protein</fullName>
    </recommendedName>
</protein>
<dbReference type="RefSeq" id="WP_154076381.1">
    <property type="nucleotide sequence ID" value="NZ_CP045929.1"/>
</dbReference>
<reference evidence="4" key="1">
    <citation type="submission" date="2019-11" db="EMBL/GenBank/DDBJ databases">
        <title>The complete genome sequence of Saccharopolyspora sp. E2A.</title>
        <authorList>
            <person name="Zhang G."/>
        </authorList>
    </citation>
    <scope>NUCLEOTIDE SEQUENCE [LARGE SCALE GENOMIC DNA]</scope>
    <source>
        <strain evidence="4">E2A</strain>
    </source>
</reference>
<keyword evidence="4" id="KW-1185">Reference proteome</keyword>
<feature type="compositionally biased region" description="Low complexity" evidence="1">
    <location>
        <begin position="20"/>
        <end position="30"/>
    </location>
</feature>
<accession>A0A5Q3Q5A8</accession>
<feature type="compositionally biased region" description="Basic and acidic residues" evidence="1">
    <location>
        <begin position="1"/>
        <end position="14"/>
    </location>
</feature>